<reference evidence="1" key="1">
    <citation type="submission" date="2021-02" db="EMBL/GenBank/DDBJ databases">
        <authorList>
            <person name="Dougan E. K."/>
            <person name="Rhodes N."/>
            <person name="Thang M."/>
            <person name="Chan C."/>
        </authorList>
    </citation>
    <scope>NUCLEOTIDE SEQUENCE</scope>
</reference>
<sequence length="123" mass="13296">MCSVVLRFARCFPAQPDAFQHPSDNRKRLEGRAAEGELRDVFGLGHDHYPPRAVPVEGLARVAAANFAADCGVTSRRRTVRAAARRRAPSGAFLQVESGGVQPCPADHLALVLATQAAWHPFP</sequence>
<dbReference type="EMBL" id="CAJNJA010013564">
    <property type="protein sequence ID" value="CAE7324137.1"/>
    <property type="molecule type" value="Genomic_DNA"/>
</dbReference>
<keyword evidence="2" id="KW-1185">Reference proteome</keyword>
<dbReference type="OrthoDB" id="415923at2759"/>
<dbReference type="Proteomes" id="UP000601435">
    <property type="component" value="Unassembled WGS sequence"/>
</dbReference>
<evidence type="ECO:0000313" key="1">
    <source>
        <dbReference type="EMBL" id="CAE7324137.1"/>
    </source>
</evidence>
<gene>
    <name evidence="1" type="ORF">SNEC2469_LOCUS8159</name>
</gene>
<dbReference type="AlphaFoldDB" id="A0A812NR01"/>
<proteinExistence type="predicted"/>
<organism evidence="1 2">
    <name type="scientific">Symbiodinium necroappetens</name>
    <dbReference type="NCBI Taxonomy" id="1628268"/>
    <lineage>
        <taxon>Eukaryota</taxon>
        <taxon>Sar</taxon>
        <taxon>Alveolata</taxon>
        <taxon>Dinophyceae</taxon>
        <taxon>Suessiales</taxon>
        <taxon>Symbiodiniaceae</taxon>
        <taxon>Symbiodinium</taxon>
    </lineage>
</organism>
<evidence type="ECO:0000313" key="2">
    <source>
        <dbReference type="Proteomes" id="UP000601435"/>
    </source>
</evidence>
<accession>A0A812NR01</accession>
<name>A0A812NR01_9DINO</name>
<comment type="caution">
    <text evidence="1">The sequence shown here is derived from an EMBL/GenBank/DDBJ whole genome shotgun (WGS) entry which is preliminary data.</text>
</comment>
<protein>
    <submittedName>
        <fullName evidence="1">Uncharacterized protein</fullName>
    </submittedName>
</protein>